<comment type="caution">
    <text evidence="1">The sequence shown here is derived from an EMBL/GenBank/DDBJ whole genome shotgun (WGS) entry which is preliminary data.</text>
</comment>
<dbReference type="STRING" id="336566.ABB30_10565"/>
<protein>
    <submittedName>
        <fullName evidence="1">Uncharacterized protein</fullName>
    </submittedName>
</protein>
<gene>
    <name evidence="1" type="ORF">ABB30_10565</name>
</gene>
<name>A0A0R0DER9_9GAMM</name>
<dbReference type="PATRIC" id="fig|336566.3.peg.1533"/>
<sequence>MKTQSLGRVLLIAASVLIVATIACVIALTPSPAEHRLVQRDAAVLSDLEQLGNAVELWQREHGQLPPDLVPVVAQPGVALQLAPADGGPAYVYRPIDARRYQLCAHFLTDTADKRFGHPYPADRAHPAGQHCFTHQAPAIAAATVSEAADVAGDAAASDTDATAVAQ</sequence>
<organism evidence="1 2">
    <name type="scientific">Stenotrophomonas ginsengisoli</name>
    <dbReference type="NCBI Taxonomy" id="336566"/>
    <lineage>
        <taxon>Bacteria</taxon>
        <taxon>Pseudomonadati</taxon>
        <taxon>Pseudomonadota</taxon>
        <taxon>Gammaproteobacteria</taxon>
        <taxon>Lysobacterales</taxon>
        <taxon>Lysobacteraceae</taxon>
        <taxon>Stenotrophomonas</taxon>
    </lineage>
</organism>
<dbReference type="RefSeq" id="WP_057638253.1">
    <property type="nucleotide sequence ID" value="NZ_LDJM01000025.1"/>
</dbReference>
<dbReference type="AlphaFoldDB" id="A0A0R0DER9"/>
<keyword evidence="2" id="KW-1185">Reference proteome</keyword>
<dbReference type="Proteomes" id="UP000050956">
    <property type="component" value="Unassembled WGS sequence"/>
</dbReference>
<proteinExistence type="predicted"/>
<dbReference type="EMBL" id="LDJM01000025">
    <property type="protein sequence ID" value="KRG76228.1"/>
    <property type="molecule type" value="Genomic_DNA"/>
</dbReference>
<dbReference type="OrthoDB" id="532576at2"/>
<dbReference type="PROSITE" id="PS51257">
    <property type="entry name" value="PROKAR_LIPOPROTEIN"/>
    <property type="match status" value="1"/>
</dbReference>
<evidence type="ECO:0000313" key="2">
    <source>
        <dbReference type="Proteomes" id="UP000050956"/>
    </source>
</evidence>
<reference evidence="1 2" key="1">
    <citation type="submission" date="2015-05" db="EMBL/GenBank/DDBJ databases">
        <title>Genome sequencing and analysis of members of genus Stenotrophomonas.</title>
        <authorList>
            <person name="Patil P.P."/>
            <person name="Midha S."/>
            <person name="Patil P.B."/>
        </authorList>
    </citation>
    <scope>NUCLEOTIDE SEQUENCE [LARGE SCALE GENOMIC DNA]</scope>
    <source>
        <strain evidence="1 2">DSM 24757</strain>
    </source>
</reference>
<accession>A0A0R0DER9</accession>
<evidence type="ECO:0000313" key="1">
    <source>
        <dbReference type="EMBL" id="KRG76228.1"/>
    </source>
</evidence>